<gene>
    <name evidence="2" type="ORF">FDY95_19970</name>
</gene>
<comment type="caution">
    <text evidence="2">The sequence shown here is derived from an EMBL/GenBank/DDBJ whole genome shotgun (WGS) entry which is preliminary data.</text>
</comment>
<sequence length="77" mass="7676">MRSALVRCGRGAGSGTPAARRGAAHRHGHLPAQPPHGGGAGRADAVFLVSARRRDGGTAPVPRAGGRRQAPAPAQIG</sequence>
<keyword evidence="3" id="KW-1185">Reference proteome</keyword>
<name>A0A5R8WLP2_9BACT</name>
<feature type="compositionally biased region" description="Low complexity" evidence="1">
    <location>
        <begin position="59"/>
        <end position="77"/>
    </location>
</feature>
<dbReference type="Proteomes" id="UP000305517">
    <property type="component" value="Unassembled WGS sequence"/>
</dbReference>
<organism evidence="2 3">
    <name type="scientific">Hymenobacter jeollabukensis</name>
    <dbReference type="NCBI Taxonomy" id="2025313"/>
    <lineage>
        <taxon>Bacteria</taxon>
        <taxon>Pseudomonadati</taxon>
        <taxon>Bacteroidota</taxon>
        <taxon>Cytophagia</taxon>
        <taxon>Cytophagales</taxon>
        <taxon>Hymenobacteraceae</taxon>
        <taxon>Hymenobacter</taxon>
    </lineage>
</organism>
<proteinExistence type="predicted"/>
<dbReference type="AlphaFoldDB" id="A0A5R8WLP2"/>
<protein>
    <submittedName>
        <fullName evidence="2">Uncharacterized protein</fullName>
    </submittedName>
</protein>
<accession>A0A5R8WLP2</accession>
<evidence type="ECO:0000313" key="2">
    <source>
        <dbReference type="EMBL" id="TLM89626.1"/>
    </source>
</evidence>
<dbReference type="EMBL" id="VAJM01000012">
    <property type="protein sequence ID" value="TLM89626.1"/>
    <property type="molecule type" value="Genomic_DNA"/>
</dbReference>
<evidence type="ECO:0000313" key="3">
    <source>
        <dbReference type="Proteomes" id="UP000305517"/>
    </source>
</evidence>
<evidence type="ECO:0000256" key="1">
    <source>
        <dbReference type="SAM" id="MobiDB-lite"/>
    </source>
</evidence>
<reference evidence="2 3" key="1">
    <citation type="submission" date="2019-05" db="EMBL/GenBank/DDBJ databases">
        <title>Hymenobacter edaphi sp. nov., isolated from abandoned arsenic-contaminated farmland soil.</title>
        <authorList>
            <person name="Nie L."/>
        </authorList>
    </citation>
    <scope>NUCLEOTIDE SEQUENCE [LARGE SCALE GENOMIC DNA]</scope>
    <source>
        <strain evidence="2 3">1-3-3-8</strain>
    </source>
</reference>
<feature type="region of interest" description="Disordered" evidence="1">
    <location>
        <begin position="1"/>
        <end position="77"/>
    </location>
</feature>